<dbReference type="EMBL" id="SNRY01002453">
    <property type="protein sequence ID" value="KAA6325020.1"/>
    <property type="molecule type" value="Genomic_DNA"/>
</dbReference>
<reference evidence="2" key="1">
    <citation type="submission" date="2019-03" db="EMBL/GenBank/DDBJ databases">
        <title>Single cell metagenomics reveals metabolic interactions within the superorganism composed of flagellate Streblomastix strix and complex community of Bacteroidetes bacteria on its surface.</title>
        <authorList>
            <person name="Treitli S.C."/>
            <person name="Kolisko M."/>
            <person name="Husnik F."/>
            <person name="Keeling P."/>
            <person name="Hampl V."/>
        </authorList>
    </citation>
    <scope>NUCLEOTIDE SEQUENCE</scope>
    <source>
        <strain evidence="2">STM</strain>
    </source>
</reference>
<comment type="caution">
    <text evidence="2">The sequence shown here is derived from an EMBL/GenBank/DDBJ whole genome shotgun (WGS) entry which is preliminary data.</text>
</comment>
<dbReference type="SUPFAM" id="SSF103473">
    <property type="entry name" value="MFS general substrate transporter"/>
    <property type="match status" value="1"/>
</dbReference>
<dbReference type="Gene3D" id="1.20.1250.20">
    <property type="entry name" value="MFS general substrate transporter like domains"/>
    <property type="match status" value="1"/>
</dbReference>
<keyword evidence="1" id="KW-0472">Membrane</keyword>
<organism evidence="2">
    <name type="scientific">termite gut metagenome</name>
    <dbReference type="NCBI Taxonomy" id="433724"/>
    <lineage>
        <taxon>unclassified sequences</taxon>
        <taxon>metagenomes</taxon>
        <taxon>organismal metagenomes</taxon>
    </lineage>
</organism>
<gene>
    <name evidence="2" type="ORF">EZS27_025720</name>
</gene>
<evidence type="ECO:0000256" key="1">
    <source>
        <dbReference type="SAM" id="Phobius"/>
    </source>
</evidence>
<protein>
    <submittedName>
        <fullName evidence="2">Hexuronate transporter</fullName>
    </submittedName>
</protein>
<evidence type="ECO:0000313" key="2">
    <source>
        <dbReference type="EMBL" id="KAA6325020.1"/>
    </source>
</evidence>
<dbReference type="InterPro" id="IPR036259">
    <property type="entry name" value="MFS_trans_sf"/>
</dbReference>
<feature type="transmembrane region" description="Helical" evidence="1">
    <location>
        <begin position="62"/>
        <end position="83"/>
    </location>
</feature>
<accession>A0A5J4QVT1</accession>
<keyword evidence="1" id="KW-1133">Transmembrane helix</keyword>
<feature type="non-terminal residue" evidence="2">
    <location>
        <position position="1"/>
    </location>
</feature>
<proteinExistence type="predicted"/>
<feature type="transmembrane region" description="Helical" evidence="1">
    <location>
        <begin position="18"/>
        <end position="37"/>
    </location>
</feature>
<dbReference type="AlphaFoldDB" id="A0A5J4QVT1"/>
<sequence>AWSANIFSTVGDMFPKKAIATITGIGGMAGGVAAFIINKVSGKLFDYAGDTQMELFGFKGEAAGYFIIFCVCAVAYLIGWVVMKLLVPKYKPIFDL</sequence>
<keyword evidence="1" id="KW-0812">Transmembrane</keyword>
<name>A0A5J4QVT1_9ZZZZ</name>